<feature type="region of interest" description="Disordered" evidence="1">
    <location>
        <begin position="223"/>
        <end position="253"/>
    </location>
</feature>
<comment type="caution">
    <text evidence="3">The sequence shown here is derived from an EMBL/GenBank/DDBJ whole genome shotgun (WGS) entry which is preliminary data.</text>
</comment>
<dbReference type="InterPro" id="IPR001005">
    <property type="entry name" value="SANT/Myb"/>
</dbReference>
<dbReference type="AlphaFoldDB" id="A0A835IKA8"/>
<feature type="region of interest" description="Disordered" evidence="1">
    <location>
        <begin position="1"/>
        <end position="94"/>
    </location>
</feature>
<feature type="compositionally biased region" description="Polar residues" evidence="1">
    <location>
        <begin position="1"/>
        <end position="29"/>
    </location>
</feature>
<dbReference type="OrthoDB" id="118550at2759"/>
<dbReference type="InterPro" id="IPR017930">
    <property type="entry name" value="Myb_dom"/>
</dbReference>
<dbReference type="PROSITE" id="PS51294">
    <property type="entry name" value="HTH_MYB"/>
    <property type="match status" value="1"/>
</dbReference>
<evidence type="ECO:0000259" key="2">
    <source>
        <dbReference type="PROSITE" id="PS51294"/>
    </source>
</evidence>
<dbReference type="SUPFAM" id="SSF46689">
    <property type="entry name" value="Homeodomain-like"/>
    <property type="match status" value="2"/>
</dbReference>
<feature type="compositionally biased region" description="Polar residues" evidence="1">
    <location>
        <begin position="78"/>
        <end position="93"/>
    </location>
</feature>
<dbReference type="PANTHER" id="PTHR44042:SF54">
    <property type="entry name" value="MYB-LIKE DNA-BINDING DOMAIN, SHAQKYF CLASS PROTEIN"/>
    <property type="match status" value="1"/>
</dbReference>
<dbReference type="Proteomes" id="UP000631114">
    <property type="component" value="Unassembled WGS sequence"/>
</dbReference>
<keyword evidence="4" id="KW-1185">Reference proteome</keyword>
<feature type="region of interest" description="Disordered" evidence="1">
    <location>
        <begin position="565"/>
        <end position="588"/>
    </location>
</feature>
<feature type="region of interest" description="Disordered" evidence="1">
    <location>
        <begin position="150"/>
        <end position="169"/>
    </location>
</feature>
<proteinExistence type="predicted"/>
<organism evidence="3 4">
    <name type="scientific">Coptis chinensis</name>
    <dbReference type="NCBI Taxonomy" id="261450"/>
    <lineage>
        <taxon>Eukaryota</taxon>
        <taxon>Viridiplantae</taxon>
        <taxon>Streptophyta</taxon>
        <taxon>Embryophyta</taxon>
        <taxon>Tracheophyta</taxon>
        <taxon>Spermatophyta</taxon>
        <taxon>Magnoliopsida</taxon>
        <taxon>Ranunculales</taxon>
        <taxon>Ranunculaceae</taxon>
        <taxon>Coptidoideae</taxon>
        <taxon>Coptis</taxon>
    </lineage>
</organism>
<evidence type="ECO:0000313" key="3">
    <source>
        <dbReference type="EMBL" id="KAF9618709.1"/>
    </source>
</evidence>
<evidence type="ECO:0000313" key="4">
    <source>
        <dbReference type="Proteomes" id="UP000631114"/>
    </source>
</evidence>
<feature type="compositionally biased region" description="Basic residues" evidence="1">
    <location>
        <begin position="38"/>
        <end position="48"/>
    </location>
</feature>
<dbReference type="EMBL" id="JADFTS010000002">
    <property type="protein sequence ID" value="KAF9618709.1"/>
    <property type="molecule type" value="Genomic_DNA"/>
</dbReference>
<evidence type="ECO:0000256" key="1">
    <source>
        <dbReference type="SAM" id="MobiDB-lite"/>
    </source>
</evidence>
<feature type="compositionally biased region" description="Basic and acidic residues" evidence="1">
    <location>
        <begin position="49"/>
        <end position="64"/>
    </location>
</feature>
<feature type="domain" description="HTH myb-type" evidence="2">
    <location>
        <begin position="336"/>
        <end position="368"/>
    </location>
</feature>
<sequence>MASANNHPRSSKMPQQNRYHSTHYVQDMTTEQRDSQRKRDHIRQRERRQRMSDEQHSQERERDRLRSKKFRERIRMTNDMSGTSTSTSCSNMDAPTDLDVDPYLNIVVSNEEINHVDEGDNEFIDDITDFPSTETATDGHLQLLNDRPDETMSTLPGQTSYCSLPSSSRRRSYHNHARNYVDSSAMQSFQFSPSTISAYSELAEIFHQSSSSFQSIDSERMFQQSSITPNGQNASSSLMSSDSLPSSTPQLSGHWTREEDNFFEIALTELGKRSLSTILLEVADRLPGKTIEQVSKHYELLVEDIEYIESGDCPLPDYEDDFDLEENIQAESKKTKRIRKGTEWTKAEHKLFLKGLNKYGKGDWRSISMFCVETKSPCQVIISVNSITRSSIVTELLKSPSPESENRDMNSTMAMTYSKNPIPPSLLSLSNVYPQSNGIGLANSGLVPEAVNTEKANVAPSRPLSSTLSLGQSSSILSKVKNSISKAPHSVISCRSQSTLLSQRGIVEPHSNHIAKATSPLIPKVISTEHTSLRPLSCPLSFERLSSNFVPLSNSVSQATQSYMSRSTQPIPPSVLSNRGVLDPHSTRIGRATSPVVSAGMNKRNVDLISLWPLSSTMQLEHSNFVSLKNSISQAPESVVSSYKTSAMPPSCVNTAGHTQLRPFSSASPLEQSSSEYMPLKNSALQNAHSVMSYSAGYMSSYFLPHRRIVEPHSSWTQKATSHLLSDGMSPARNAELNSFRPSASTLPLQWSSSNYAPLENSN</sequence>
<dbReference type="InterPro" id="IPR009057">
    <property type="entry name" value="Homeodomain-like_sf"/>
</dbReference>
<dbReference type="CDD" id="cd00167">
    <property type="entry name" value="SANT"/>
    <property type="match status" value="2"/>
</dbReference>
<protein>
    <recommendedName>
        <fullName evidence="2">HTH myb-type domain-containing protein</fullName>
    </recommendedName>
</protein>
<dbReference type="Gene3D" id="1.10.10.60">
    <property type="entry name" value="Homeodomain-like"/>
    <property type="match status" value="2"/>
</dbReference>
<dbReference type="PANTHER" id="PTHR44042">
    <property type="entry name" value="DUPLICATED HOMEODOMAIN-LIKE SUPERFAMILY PROTEIN-RELATED"/>
    <property type="match status" value="1"/>
</dbReference>
<accession>A0A835IKA8</accession>
<name>A0A835IKA8_9MAGN</name>
<feature type="compositionally biased region" description="Low complexity" evidence="1">
    <location>
        <begin position="235"/>
        <end position="252"/>
    </location>
</feature>
<feature type="compositionally biased region" description="Polar residues" evidence="1">
    <location>
        <begin position="223"/>
        <end position="234"/>
    </location>
</feature>
<dbReference type="SMART" id="SM00717">
    <property type="entry name" value="SANT"/>
    <property type="match status" value="2"/>
</dbReference>
<reference evidence="3 4" key="1">
    <citation type="submission" date="2020-10" db="EMBL/GenBank/DDBJ databases">
        <title>The Coptis chinensis genome and diversification of protoberbering-type alkaloids.</title>
        <authorList>
            <person name="Wang B."/>
            <person name="Shu S."/>
            <person name="Song C."/>
            <person name="Liu Y."/>
        </authorList>
    </citation>
    <scope>NUCLEOTIDE SEQUENCE [LARGE SCALE GENOMIC DNA]</scope>
    <source>
        <strain evidence="3">HL-2020</strain>
        <tissue evidence="3">Leaf</tissue>
    </source>
</reference>
<dbReference type="Pfam" id="PF00249">
    <property type="entry name" value="Myb_DNA-binding"/>
    <property type="match status" value="1"/>
</dbReference>
<gene>
    <name evidence="3" type="ORF">IFM89_002404</name>
</gene>
<feature type="compositionally biased region" description="Polar residues" evidence="1">
    <location>
        <begin position="151"/>
        <end position="167"/>
    </location>
</feature>